<sequence>MNVLGDISGSYKLTDKSKKFFKITSSSKEDSFLNISKTGNFEMQNVPSLLKQDLGMPTNKLIILKNNWTVSCIAKSGCMIELTGLGVRRIAYGKNNNLAILFTIGDGDTCEGIAYEKE</sequence>
<comment type="caution">
    <text evidence="1">The sequence shown here is derived from an EMBL/GenBank/DDBJ whole genome shotgun (WGS) entry which is preliminary data.</text>
</comment>
<proteinExistence type="predicted"/>
<dbReference type="AlphaFoldDB" id="A0A2M9Z6I9"/>
<gene>
    <name evidence="1" type="ORF">CH371_20240</name>
</gene>
<evidence type="ECO:0000313" key="1">
    <source>
        <dbReference type="EMBL" id="PJZ64041.1"/>
    </source>
</evidence>
<dbReference type="Proteomes" id="UP000231912">
    <property type="component" value="Unassembled WGS sequence"/>
</dbReference>
<name>A0A2M9Z6I9_9LEPT</name>
<dbReference type="EMBL" id="NPDT01000021">
    <property type="protein sequence ID" value="PJZ64041.1"/>
    <property type="molecule type" value="Genomic_DNA"/>
</dbReference>
<reference evidence="1 2" key="1">
    <citation type="submission" date="2017-07" db="EMBL/GenBank/DDBJ databases">
        <title>Leptospira spp. isolated from tropical soils.</title>
        <authorList>
            <person name="Thibeaux R."/>
            <person name="Iraola G."/>
            <person name="Ferres I."/>
            <person name="Bierque E."/>
            <person name="Girault D."/>
            <person name="Soupe-Gilbert M.-E."/>
            <person name="Picardeau M."/>
            <person name="Goarant C."/>
        </authorList>
    </citation>
    <scope>NUCLEOTIDE SEQUENCE [LARGE SCALE GENOMIC DNA]</scope>
    <source>
        <strain evidence="1 2">FH2-C-A2</strain>
    </source>
</reference>
<evidence type="ECO:0000313" key="2">
    <source>
        <dbReference type="Proteomes" id="UP000231912"/>
    </source>
</evidence>
<protein>
    <submittedName>
        <fullName evidence="1">Uncharacterized protein</fullName>
    </submittedName>
</protein>
<accession>A0A2M9Z6I9</accession>
<organism evidence="1 2">
    <name type="scientific">Leptospira wolffii</name>
    <dbReference type="NCBI Taxonomy" id="409998"/>
    <lineage>
        <taxon>Bacteria</taxon>
        <taxon>Pseudomonadati</taxon>
        <taxon>Spirochaetota</taxon>
        <taxon>Spirochaetia</taxon>
        <taxon>Leptospirales</taxon>
        <taxon>Leptospiraceae</taxon>
        <taxon>Leptospira</taxon>
    </lineage>
</organism>